<dbReference type="EMBL" id="NXGI01000012">
    <property type="protein sequence ID" value="PRM97071.1"/>
    <property type="molecule type" value="Genomic_DNA"/>
</dbReference>
<accession>A0A2S9TE06</accession>
<dbReference type="Pfam" id="PF17761">
    <property type="entry name" value="DUF1016_N"/>
    <property type="match status" value="1"/>
</dbReference>
<organism evidence="3 4">
    <name type="scientific">Aliarcobacter cryaerophilus</name>
    <dbReference type="NCBI Taxonomy" id="28198"/>
    <lineage>
        <taxon>Bacteria</taxon>
        <taxon>Pseudomonadati</taxon>
        <taxon>Campylobacterota</taxon>
        <taxon>Epsilonproteobacteria</taxon>
        <taxon>Campylobacterales</taxon>
        <taxon>Arcobacteraceae</taxon>
        <taxon>Aliarcobacter</taxon>
    </lineage>
</organism>
<sequence>MQLLPQEYKEFLTNIKSKIKTAQLKAHIKVNEEMLRLYWDIGFMIVEKQKVSMWGDKILENISSDLKLEFPELQGFSRTNIIYMKKLYQFYSLGQQAVDQLQNDKIEKIFYIPWGHNIHIISKSKDIDEALFYVNKTIENGYSRAELIEQMKKELYKRNGKAITNFKNTLPKLQSDLANEITKDPYSFDFLTLRQSYDEKELENALVSNMTKFLLELGSGFAFVGQQYKIVVDKNDFKIDLLFYHTKLHCFVVVELKTTDFKPEYAGKLNFYITAVDEQVKTKFDNPTIGILICKSKSDTVVEYALRNVSTPIGISQYELSNILPKELESSLPTIEQIEEELKGLI</sequence>
<dbReference type="PANTHER" id="PTHR30547">
    <property type="entry name" value="UNCHARACTERIZED PROTEIN YHCG-RELATED"/>
    <property type="match status" value="1"/>
</dbReference>
<evidence type="ECO:0008006" key="5">
    <source>
        <dbReference type="Google" id="ProtNLM"/>
    </source>
</evidence>
<evidence type="ECO:0000259" key="1">
    <source>
        <dbReference type="Pfam" id="PF06250"/>
    </source>
</evidence>
<protein>
    <recommendedName>
        <fullName evidence="5">DUF1016 domain-containing protein</fullName>
    </recommendedName>
</protein>
<feature type="domain" description="YhcG N-terminal" evidence="2">
    <location>
        <begin position="14"/>
        <end position="158"/>
    </location>
</feature>
<dbReference type="GO" id="GO:0003676">
    <property type="term" value="F:nucleic acid binding"/>
    <property type="evidence" value="ECO:0007669"/>
    <property type="project" value="InterPro"/>
</dbReference>
<dbReference type="PANTHER" id="PTHR30547:SF0">
    <property type="entry name" value="BLR8175 PROTEIN"/>
    <property type="match status" value="1"/>
</dbReference>
<dbReference type="Pfam" id="PF06250">
    <property type="entry name" value="YhcG_C"/>
    <property type="match status" value="1"/>
</dbReference>
<evidence type="ECO:0000313" key="3">
    <source>
        <dbReference type="EMBL" id="PRM97071.1"/>
    </source>
</evidence>
<name>A0A2S9TE06_9BACT</name>
<reference evidence="3 4" key="1">
    <citation type="submission" date="2017-09" db="EMBL/GenBank/DDBJ databases">
        <title>Reassesment of A. cryaerophilus.</title>
        <authorList>
            <person name="Perez-Cataluna A."/>
            <person name="Collado L."/>
            <person name="Salgado O."/>
            <person name="Lefinanco V."/>
            <person name="Figueras M.J."/>
        </authorList>
    </citation>
    <scope>NUCLEOTIDE SEQUENCE [LARGE SCALE GENOMIC DNA]</scope>
    <source>
        <strain evidence="3 4">LMG 9065</strain>
    </source>
</reference>
<evidence type="ECO:0000313" key="4">
    <source>
        <dbReference type="Proteomes" id="UP000239151"/>
    </source>
</evidence>
<dbReference type="Gene3D" id="3.40.1350.10">
    <property type="match status" value="1"/>
</dbReference>
<dbReference type="Proteomes" id="UP000239151">
    <property type="component" value="Unassembled WGS sequence"/>
</dbReference>
<feature type="domain" description="YhcG PDDEXK nuclease" evidence="1">
    <location>
        <begin position="180"/>
        <end position="333"/>
    </location>
</feature>
<dbReference type="InterPro" id="IPR053148">
    <property type="entry name" value="PD-DEXK-like_domain"/>
</dbReference>
<dbReference type="InterPro" id="IPR011856">
    <property type="entry name" value="tRNA_endonuc-like_dom_sf"/>
</dbReference>
<evidence type="ECO:0000259" key="2">
    <source>
        <dbReference type="Pfam" id="PF17761"/>
    </source>
</evidence>
<gene>
    <name evidence="3" type="ORF">CJ670_06170</name>
</gene>
<proteinExistence type="predicted"/>
<dbReference type="AlphaFoldDB" id="A0A2S9TE06"/>
<dbReference type="InterPro" id="IPR009362">
    <property type="entry name" value="YhcG_C"/>
</dbReference>
<comment type="caution">
    <text evidence="3">The sequence shown here is derived from an EMBL/GenBank/DDBJ whole genome shotgun (WGS) entry which is preliminary data.</text>
</comment>
<dbReference type="InterPro" id="IPR041527">
    <property type="entry name" value="YhcG_N"/>
</dbReference>